<dbReference type="InterPro" id="IPR018060">
    <property type="entry name" value="HTH_AraC"/>
</dbReference>
<comment type="catalytic activity">
    <reaction evidence="10">
        <text>a 6-O-methyl-2'-deoxyguanosine in DNA + L-cysteinyl-[protein] = S-methyl-L-cysteinyl-[protein] + a 2'-deoxyguanosine in DNA</text>
        <dbReference type="Rhea" id="RHEA:24000"/>
        <dbReference type="Rhea" id="RHEA-COMP:10131"/>
        <dbReference type="Rhea" id="RHEA-COMP:10132"/>
        <dbReference type="Rhea" id="RHEA-COMP:11367"/>
        <dbReference type="Rhea" id="RHEA-COMP:11368"/>
        <dbReference type="ChEBI" id="CHEBI:29950"/>
        <dbReference type="ChEBI" id="CHEBI:82612"/>
        <dbReference type="ChEBI" id="CHEBI:85445"/>
        <dbReference type="ChEBI" id="CHEBI:85448"/>
        <dbReference type="EC" id="2.1.1.63"/>
    </reaction>
</comment>
<evidence type="ECO:0000256" key="1">
    <source>
        <dbReference type="ARBA" id="ARBA00001286"/>
    </source>
</evidence>
<sequence length="279" mass="31490">MKIDYNRVAKAIKYIDDHATEQPSLDEIAEAVHLSPHHFHRMFRKWAGITPKAFLQYLSLSHAKSLLQANQTIEEATFHTGLSSSSRLHDLFVNIEGMTPGEYKKGGKMLHIKYTFTESPFGRILVASTGKGICNLQFTDHAQEGVRLLEKIWPNADFSNSMDHHIEKVEKLFAHDSEDLDDIKLHIRGTDFQLKVWEALLRIPSGHLTTYSAIAGRVEKPKAARAVGSAIGQNPIAYLIPCHRVIKKVGKVGEYRWGSTRKKAIIGWEAAQNDRRGRS</sequence>
<keyword evidence="5 12" id="KW-0808">Transferase</keyword>
<dbReference type="RefSeq" id="WP_142713323.1">
    <property type="nucleotide sequence ID" value="NZ_FXTH01000003.1"/>
</dbReference>
<dbReference type="PANTHER" id="PTHR10815:SF13">
    <property type="entry name" value="METHYLATED-DNA--PROTEIN-CYSTEINE METHYLTRANSFERASE"/>
    <property type="match status" value="1"/>
</dbReference>
<dbReference type="GO" id="GO:0032259">
    <property type="term" value="P:methylation"/>
    <property type="evidence" value="ECO:0007669"/>
    <property type="project" value="UniProtKB-KW"/>
</dbReference>
<dbReference type="NCBIfam" id="TIGR00589">
    <property type="entry name" value="ogt"/>
    <property type="match status" value="1"/>
</dbReference>
<evidence type="ECO:0000256" key="6">
    <source>
        <dbReference type="ARBA" id="ARBA00022763"/>
    </source>
</evidence>
<comment type="similarity">
    <text evidence="2">Belongs to the MGMT family.</text>
</comment>
<evidence type="ECO:0000256" key="4">
    <source>
        <dbReference type="ARBA" id="ARBA00022603"/>
    </source>
</evidence>
<keyword evidence="9" id="KW-0234">DNA repair</keyword>
<dbReference type="Pfam" id="PF01035">
    <property type="entry name" value="DNA_binding_1"/>
    <property type="match status" value="1"/>
</dbReference>
<dbReference type="Proteomes" id="UP000317593">
    <property type="component" value="Unassembled WGS sequence"/>
</dbReference>
<comment type="catalytic activity">
    <reaction evidence="1">
        <text>a 4-O-methyl-thymidine in DNA + L-cysteinyl-[protein] = a thymidine in DNA + S-methyl-L-cysteinyl-[protein]</text>
        <dbReference type="Rhea" id="RHEA:53428"/>
        <dbReference type="Rhea" id="RHEA-COMP:10131"/>
        <dbReference type="Rhea" id="RHEA-COMP:10132"/>
        <dbReference type="Rhea" id="RHEA-COMP:13555"/>
        <dbReference type="Rhea" id="RHEA-COMP:13556"/>
        <dbReference type="ChEBI" id="CHEBI:29950"/>
        <dbReference type="ChEBI" id="CHEBI:82612"/>
        <dbReference type="ChEBI" id="CHEBI:137386"/>
        <dbReference type="ChEBI" id="CHEBI:137387"/>
        <dbReference type="EC" id="2.1.1.63"/>
    </reaction>
</comment>
<keyword evidence="4 12" id="KW-0489">Methyltransferase</keyword>
<dbReference type="InterPro" id="IPR008332">
    <property type="entry name" value="MethylG_MeTrfase_N"/>
</dbReference>
<evidence type="ECO:0000256" key="7">
    <source>
        <dbReference type="ARBA" id="ARBA00023015"/>
    </source>
</evidence>
<dbReference type="PANTHER" id="PTHR10815">
    <property type="entry name" value="METHYLATED-DNA--PROTEIN-CYSTEINE METHYLTRANSFERASE"/>
    <property type="match status" value="1"/>
</dbReference>
<dbReference type="SUPFAM" id="SSF53155">
    <property type="entry name" value="Methylated DNA-protein cysteine methyltransferase domain"/>
    <property type="match status" value="1"/>
</dbReference>
<evidence type="ECO:0000313" key="12">
    <source>
        <dbReference type="EMBL" id="SMO46205.1"/>
    </source>
</evidence>
<dbReference type="OrthoDB" id="9802228at2"/>
<evidence type="ECO:0000256" key="9">
    <source>
        <dbReference type="ARBA" id="ARBA00023204"/>
    </source>
</evidence>
<feature type="domain" description="HTH araC/xylS-type" evidence="11">
    <location>
        <begin position="9"/>
        <end position="106"/>
    </location>
</feature>
<dbReference type="InterPro" id="IPR036388">
    <property type="entry name" value="WH-like_DNA-bd_sf"/>
</dbReference>
<dbReference type="GO" id="GO:0003700">
    <property type="term" value="F:DNA-binding transcription factor activity"/>
    <property type="evidence" value="ECO:0007669"/>
    <property type="project" value="InterPro"/>
</dbReference>
<organism evidence="12 13">
    <name type="scientific">Fodinibius sediminis</name>
    <dbReference type="NCBI Taxonomy" id="1214077"/>
    <lineage>
        <taxon>Bacteria</taxon>
        <taxon>Pseudomonadati</taxon>
        <taxon>Balneolota</taxon>
        <taxon>Balneolia</taxon>
        <taxon>Balneolales</taxon>
        <taxon>Balneolaceae</taxon>
        <taxon>Fodinibius</taxon>
    </lineage>
</organism>
<name>A0A521BGI6_9BACT</name>
<dbReference type="InterPro" id="IPR009057">
    <property type="entry name" value="Homeodomain-like_sf"/>
</dbReference>
<evidence type="ECO:0000256" key="5">
    <source>
        <dbReference type="ARBA" id="ARBA00022679"/>
    </source>
</evidence>
<accession>A0A521BGI6</accession>
<dbReference type="Gene3D" id="1.10.10.10">
    <property type="entry name" value="Winged helix-like DNA-binding domain superfamily/Winged helix DNA-binding domain"/>
    <property type="match status" value="1"/>
</dbReference>
<dbReference type="GO" id="GO:0003908">
    <property type="term" value="F:methylated-DNA-[protein]-cysteine S-methyltransferase activity"/>
    <property type="evidence" value="ECO:0007669"/>
    <property type="project" value="UniProtKB-EC"/>
</dbReference>
<evidence type="ECO:0000256" key="10">
    <source>
        <dbReference type="ARBA" id="ARBA00049348"/>
    </source>
</evidence>
<dbReference type="AlphaFoldDB" id="A0A521BGI6"/>
<dbReference type="Gene3D" id="1.10.10.60">
    <property type="entry name" value="Homeodomain-like"/>
    <property type="match status" value="2"/>
</dbReference>
<reference evidence="12 13" key="1">
    <citation type="submission" date="2017-05" db="EMBL/GenBank/DDBJ databases">
        <authorList>
            <person name="Varghese N."/>
            <person name="Submissions S."/>
        </authorList>
    </citation>
    <scope>NUCLEOTIDE SEQUENCE [LARGE SCALE GENOMIC DNA]</scope>
    <source>
        <strain evidence="12 13">DSM 21194</strain>
    </source>
</reference>
<keyword evidence="13" id="KW-1185">Reference proteome</keyword>
<keyword evidence="8" id="KW-0804">Transcription</keyword>
<dbReference type="InterPro" id="IPR001497">
    <property type="entry name" value="MethylDNA_cys_MeTrfase_AS"/>
</dbReference>
<evidence type="ECO:0000313" key="13">
    <source>
        <dbReference type="Proteomes" id="UP000317593"/>
    </source>
</evidence>
<gene>
    <name evidence="12" type="ORF">SAMN06265218_10390</name>
</gene>
<dbReference type="PROSITE" id="PS00374">
    <property type="entry name" value="MGMT"/>
    <property type="match status" value="1"/>
</dbReference>
<keyword evidence="6" id="KW-0227">DNA damage</keyword>
<dbReference type="SUPFAM" id="SSF46689">
    <property type="entry name" value="Homeodomain-like"/>
    <property type="match status" value="1"/>
</dbReference>
<evidence type="ECO:0000256" key="2">
    <source>
        <dbReference type="ARBA" id="ARBA00008711"/>
    </source>
</evidence>
<proteinExistence type="inferred from homology"/>
<dbReference type="GO" id="GO:0006281">
    <property type="term" value="P:DNA repair"/>
    <property type="evidence" value="ECO:0007669"/>
    <property type="project" value="UniProtKB-KW"/>
</dbReference>
<dbReference type="SUPFAM" id="SSF46767">
    <property type="entry name" value="Methylated DNA-protein cysteine methyltransferase, C-terminal domain"/>
    <property type="match status" value="1"/>
</dbReference>
<protein>
    <recommendedName>
        <fullName evidence="3">methylated-DNA--[protein]-cysteine S-methyltransferase</fullName>
        <ecNumber evidence="3">2.1.1.63</ecNumber>
    </recommendedName>
</protein>
<dbReference type="InterPro" id="IPR014048">
    <property type="entry name" value="MethylDNA_cys_MeTrfase_DNA-bd"/>
</dbReference>
<evidence type="ECO:0000256" key="8">
    <source>
        <dbReference type="ARBA" id="ARBA00023163"/>
    </source>
</evidence>
<dbReference type="Pfam" id="PF12833">
    <property type="entry name" value="HTH_18"/>
    <property type="match status" value="1"/>
</dbReference>
<dbReference type="Pfam" id="PF02870">
    <property type="entry name" value="Methyltransf_1N"/>
    <property type="match status" value="1"/>
</dbReference>
<dbReference type="CDD" id="cd06445">
    <property type="entry name" value="ATase"/>
    <property type="match status" value="1"/>
</dbReference>
<dbReference type="GO" id="GO:0043565">
    <property type="term" value="F:sequence-specific DNA binding"/>
    <property type="evidence" value="ECO:0007669"/>
    <property type="project" value="InterPro"/>
</dbReference>
<evidence type="ECO:0000259" key="11">
    <source>
        <dbReference type="PROSITE" id="PS01124"/>
    </source>
</evidence>
<dbReference type="EMBL" id="FXTH01000003">
    <property type="protein sequence ID" value="SMO46205.1"/>
    <property type="molecule type" value="Genomic_DNA"/>
</dbReference>
<dbReference type="InterPro" id="IPR036217">
    <property type="entry name" value="MethylDNA_cys_MeTrfase_DNAb"/>
</dbReference>
<dbReference type="Gene3D" id="3.30.160.70">
    <property type="entry name" value="Methylated DNA-protein cysteine methyltransferase domain"/>
    <property type="match status" value="1"/>
</dbReference>
<evidence type="ECO:0000256" key="3">
    <source>
        <dbReference type="ARBA" id="ARBA00011918"/>
    </source>
</evidence>
<dbReference type="InterPro" id="IPR036631">
    <property type="entry name" value="MGMT_N_sf"/>
</dbReference>
<dbReference type="SMART" id="SM00342">
    <property type="entry name" value="HTH_ARAC"/>
    <property type="match status" value="1"/>
</dbReference>
<dbReference type="EC" id="2.1.1.63" evidence="3"/>
<dbReference type="FunFam" id="1.10.10.10:FF:000214">
    <property type="entry name" value="Methylated-DNA--protein-cysteine methyltransferase"/>
    <property type="match status" value="1"/>
</dbReference>
<keyword evidence="7" id="KW-0805">Transcription regulation</keyword>
<dbReference type="PROSITE" id="PS01124">
    <property type="entry name" value="HTH_ARAC_FAMILY_2"/>
    <property type="match status" value="1"/>
</dbReference>